<organism evidence="4">
    <name type="scientific">Hanusia phi</name>
    <dbReference type="NCBI Taxonomy" id="3032"/>
    <lineage>
        <taxon>Eukaryota</taxon>
        <taxon>Cryptophyceae</taxon>
        <taxon>Pyrenomonadales</taxon>
        <taxon>Geminigeraceae</taxon>
        <taxon>Hanusia</taxon>
    </lineage>
</organism>
<feature type="region of interest" description="Disordered" evidence="2">
    <location>
        <begin position="45"/>
        <end position="65"/>
    </location>
</feature>
<dbReference type="Gene3D" id="2.60.40.150">
    <property type="entry name" value="C2 domain"/>
    <property type="match status" value="1"/>
</dbReference>
<dbReference type="InterPro" id="IPR035892">
    <property type="entry name" value="C2_domain_sf"/>
</dbReference>
<dbReference type="EMBL" id="HBEO01009730">
    <property type="protein sequence ID" value="CAD8477396.1"/>
    <property type="molecule type" value="Transcribed_RNA"/>
</dbReference>
<dbReference type="InterPro" id="IPR000008">
    <property type="entry name" value="C2_dom"/>
</dbReference>
<gene>
    <name evidence="4" type="ORF">HPHI1048_LOCUS6832</name>
</gene>
<dbReference type="InterPro" id="IPR052434">
    <property type="entry name" value="Tectonic-like_complex_comp"/>
</dbReference>
<accession>A0A7S0HHD1</accession>
<evidence type="ECO:0000313" key="4">
    <source>
        <dbReference type="EMBL" id="CAD8477396.1"/>
    </source>
</evidence>
<dbReference type="SUPFAM" id="SSF49562">
    <property type="entry name" value="C2 domain (Calcium/lipid-binding domain, CaLB)"/>
    <property type="match status" value="1"/>
</dbReference>
<dbReference type="PANTHER" id="PTHR20837:SF0">
    <property type="entry name" value="COILED-COIL AND C2 DOMAIN-CONTAINING PROTEIN 2A"/>
    <property type="match status" value="1"/>
</dbReference>
<feature type="compositionally biased region" description="Acidic residues" evidence="2">
    <location>
        <begin position="54"/>
        <end position="65"/>
    </location>
</feature>
<feature type="domain" description="C2" evidence="3">
    <location>
        <begin position="555"/>
        <end position="703"/>
    </location>
</feature>
<dbReference type="GO" id="GO:0035869">
    <property type="term" value="C:ciliary transition zone"/>
    <property type="evidence" value="ECO:0007669"/>
    <property type="project" value="TreeGrafter"/>
</dbReference>
<evidence type="ECO:0000259" key="3">
    <source>
        <dbReference type="PROSITE" id="PS50004"/>
    </source>
</evidence>
<sequence length="1165" mass="135043">MRRQHEYTQELQRAKYERDCKMLESKMKTLEKKIKEFEEKEAELMIAERPNENQDLDDEDDEDDENIQLPAMKSNAQDKKFLSRLQSQLKFEREELSAYKAMLDTLRAKDKGLEKFDEENARKAIRDRQDKTKRTPGDPIFIPVLTYTAARTETEALPQTPSGKSEASRRKKIKDLKIILRITVNGNWLKDYDGNIRDIEFRVENEFTFKTATIETIKLETSRKWPDITIHVLEDSGFLERVTTFSNLSEFATVFLPAPEDFNDTEYKTLTFQETSPSERPWCTETELQASSDDASRVVKLSGSHYNAGEIFVKVSHFDSSADEHSVNIDIESDNIIEPNRLTRRSSSDIKSKSKGMMSVRKLTARMESDHLDPNNPKNKEQLELLRQKEEIESNLTMRFDGWIKSTYVGDSILPDIRLQEQNVHSHRWVGEQFIKRPANVRHKLLMTRQNQLSAVSIPLLEAEIPDDDIIDKIYVLEFPQTDDSEQKVSERKKVQRIMRFKEKVQEQVSKAKARQGQRLRRVYRHEDVVHQPRLPHFGVPDILAGITNLLRKRSALRPEIGKMPTTTATPSQCYISISVQRAQNLPVRRTNDSKGIAPPLECVVEARFGKQTESTTVFKGNNPAWNAKLRLKFEPPSNNWSPSNLMKVEDKLYLTVFDTKVYESEKEYGKLRKVEKRWLGSISFPFNTLYIASAKGRVDGTFELDAPPHIIGYTRTERRNLKAGRLEGEEAEAESARQKEKENRKSSLQVCIALDPPLTIPGSLDQEVEGRLLSQPKLDLRVKNWILECKGYNRERKFEALWRSLQRDWVLGTRFLCVQEPPPDLVKKSLGMHEQMLQLLRFVSLIPFLEDFHLEDHGDDIDIDSLNVWCTSSEFIDIMAGDWEEHATLLCNFFLHIFKHNPKLEAKAYLVFGNGIPEGETIYVMTKGSDANDSEKVYLWNASRGSVYHSKDSYCTLKEIHYVMDMHNIWGNIQQTKDIRYTSFDLKDTKAWRPLFNEKFPIQSFQTETVQESIDWKPLQRHDVYAEEVRKEVEQYIRGHLESLRANDGRMMIEAANLSKRLAGVLKRMEHAANHEGTFTEEDLQSELSSFMQQNEVIGFYINRPYTDIEPIIHEIESSNIHRVGPADGTEKDTQFAIAVHVRVFPRRVTSLWVAVACLVRKKP</sequence>
<dbReference type="Pfam" id="PF00168">
    <property type="entry name" value="C2"/>
    <property type="match status" value="1"/>
</dbReference>
<dbReference type="InterPro" id="IPR056288">
    <property type="entry name" value="CEP76_C"/>
</dbReference>
<dbReference type="Pfam" id="PF24652">
    <property type="entry name" value="CEP76_C"/>
    <property type="match status" value="1"/>
</dbReference>
<dbReference type="Pfam" id="PF15625">
    <property type="entry name" value="CC2D2AN-C2"/>
    <property type="match status" value="1"/>
</dbReference>
<dbReference type="GO" id="GO:1905515">
    <property type="term" value="P:non-motile cilium assembly"/>
    <property type="evidence" value="ECO:0007669"/>
    <property type="project" value="TreeGrafter"/>
</dbReference>
<dbReference type="PANTHER" id="PTHR20837">
    <property type="entry name" value="CENTROSOMAL PROTEIN-RELATED"/>
    <property type="match status" value="1"/>
</dbReference>
<dbReference type="GO" id="GO:1904491">
    <property type="term" value="P:protein localization to ciliary transition zone"/>
    <property type="evidence" value="ECO:0007669"/>
    <property type="project" value="TreeGrafter"/>
</dbReference>
<protein>
    <recommendedName>
        <fullName evidence="3">C2 domain-containing protein</fullName>
    </recommendedName>
</protein>
<proteinExistence type="predicted"/>
<dbReference type="Pfam" id="PF24656">
    <property type="entry name" value="CEPT76_peptidase"/>
    <property type="match status" value="1"/>
</dbReference>
<feature type="coiled-coil region" evidence="1">
    <location>
        <begin position="82"/>
        <end position="109"/>
    </location>
</feature>
<dbReference type="InterPro" id="IPR056290">
    <property type="entry name" value="CEPT76/DRC7_peptidase-like_dom"/>
</dbReference>
<evidence type="ECO:0000256" key="1">
    <source>
        <dbReference type="SAM" id="Coils"/>
    </source>
</evidence>
<reference evidence="4" key="1">
    <citation type="submission" date="2021-01" db="EMBL/GenBank/DDBJ databases">
        <authorList>
            <person name="Corre E."/>
            <person name="Pelletier E."/>
            <person name="Niang G."/>
            <person name="Scheremetjew M."/>
            <person name="Finn R."/>
            <person name="Kale V."/>
            <person name="Holt S."/>
            <person name="Cochrane G."/>
            <person name="Meng A."/>
            <person name="Brown T."/>
            <person name="Cohen L."/>
        </authorList>
    </citation>
    <scope>NUCLEOTIDE SEQUENCE</scope>
    <source>
        <strain evidence="4">CCMP325</strain>
    </source>
</reference>
<dbReference type="PROSITE" id="PS50004">
    <property type="entry name" value="C2"/>
    <property type="match status" value="1"/>
</dbReference>
<keyword evidence="1" id="KW-0175">Coiled coil</keyword>
<dbReference type="InterPro" id="IPR028928">
    <property type="entry name" value="CC2D2AN-C2"/>
</dbReference>
<evidence type="ECO:0000256" key="2">
    <source>
        <dbReference type="SAM" id="MobiDB-lite"/>
    </source>
</evidence>
<dbReference type="AlphaFoldDB" id="A0A7S0HHD1"/>
<name>A0A7S0HHD1_9CRYP</name>